<reference evidence="4 5" key="1">
    <citation type="submission" date="2020-08" db="EMBL/GenBank/DDBJ databases">
        <title>Description of novel Flavobacterium F-380 isolate.</title>
        <authorList>
            <person name="Saticioglu I.B."/>
            <person name="Duman M."/>
            <person name="Altun S."/>
        </authorList>
    </citation>
    <scope>NUCLEOTIDE SEQUENCE [LARGE SCALE GENOMIC DNA]</scope>
    <source>
        <strain evidence="4 5">F-380</strain>
    </source>
</reference>
<dbReference type="Pfam" id="PF00535">
    <property type="entry name" value="Glycos_transf_2"/>
    <property type="match status" value="1"/>
</dbReference>
<evidence type="ECO:0000259" key="2">
    <source>
        <dbReference type="Pfam" id="PF00535"/>
    </source>
</evidence>
<dbReference type="PANTHER" id="PTHR43685:SF3">
    <property type="entry name" value="SLR2126 PROTEIN"/>
    <property type="match status" value="1"/>
</dbReference>
<organism evidence="4 5">
    <name type="scientific">Flavobacterium kayseriense</name>
    <dbReference type="NCBI Taxonomy" id="2764714"/>
    <lineage>
        <taxon>Bacteria</taxon>
        <taxon>Pseudomonadati</taxon>
        <taxon>Bacteroidota</taxon>
        <taxon>Flavobacteriia</taxon>
        <taxon>Flavobacteriales</taxon>
        <taxon>Flavobacteriaceae</taxon>
        <taxon>Flavobacterium</taxon>
    </lineage>
</organism>
<evidence type="ECO:0000256" key="1">
    <source>
        <dbReference type="ARBA" id="ARBA00022679"/>
    </source>
</evidence>
<protein>
    <submittedName>
        <fullName evidence="4">Glycosyltransferase family 2 protein</fullName>
    </submittedName>
</protein>
<evidence type="ECO:0000313" key="5">
    <source>
        <dbReference type="Proteomes" id="UP000629963"/>
    </source>
</evidence>
<accession>A0ABR7J9R6</accession>
<feature type="domain" description="Galactosyltransferase C-terminal" evidence="3">
    <location>
        <begin position="167"/>
        <end position="229"/>
    </location>
</feature>
<dbReference type="PANTHER" id="PTHR43685">
    <property type="entry name" value="GLYCOSYLTRANSFERASE"/>
    <property type="match status" value="1"/>
</dbReference>
<comment type="caution">
    <text evidence="4">The sequence shown here is derived from an EMBL/GenBank/DDBJ whole genome shotgun (WGS) entry which is preliminary data.</text>
</comment>
<feature type="domain" description="Glycosyltransferase 2-like" evidence="2">
    <location>
        <begin position="5"/>
        <end position="118"/>
    </location>
</feature>
<dbReference type="InterPro" id="IPR001173">
    <property type="entry name" value="Glyco_trans_2-like"/>
</dbReference>
<dbReference type="CDD" id="cd06420">
    <property type="entry name" value="GT2_Chondriotin_Pol_N"/>
    <property type="match status" value="1"/>
</dbReference>
<dbReference type="RefSeq" id="WP_187010748.1">
    <property type="nucleotide sequence ID" value="NZ_JACRUI010000004.1"/>
</dbReference>
<dbReference type="InterPro" id="IPR027791">
    <property type="entry name" value="Galactosyl_T_C"/>
</dbReference>
<dbReference type="InterPro" id="IPR029044">
    <property type="entry name" value="Nucleotide-diphossugar_trans"/>
</dbReference>
<name>A0ABR7J9R6_9FLAO</name>
<dbReference type="InterPro" id="IPR050834">
    <property type="entry name" value="Glycosyltransf_2"/>
</dbReference>
<evidence type="ECO:0000259" key="3">
    <source>
        <dbReference type="Pfam" id="PF02709"/>
    </source>
</evidence>
<dbReference type="EMBL" id="JACRUJ010000004">
    <property type="protein sequence ID" value="MBC5842251.1"/>
    <property type="molecule type" value="Genomic_DNA"/>
</dbReference>
<keyword evidence="1" id="KW-0808">Transferase</keyword>
<proteinExistence type="predicted"/>
<dbReference type="Proteomes" id="UP000629963">
    <property type="component" value="Unassembled WGS sequence"/>
</dbReference>
<dbReference type="Pfam" id="PF02709">
    <property type="entry name" value="Glyco_transf_7C"/>
    <property type="match status" value="1"/>
</dbReference>
<dbReference type="Gene3D" id="3.90.550.10">
    <property type="entry name" value="Spore Coat Polysaccharide Biosynthesis Protein SpsA, Chain A"/>
    <property type="match status" value="1"/>
</dbReference>
<dbReference type="SUPFAM" id="SSF53448">
    <property type="entry name" value="Nucleotide-diphospho-sugar transferases"/>
    <property type="match status" value="1"/>
</dbReference>
<keyword evidence="5" id="KW-1185">Reference proteome</keyword>
<sequence length="262" mass="30023">MTTTLLVTTYNWPEALNCTLKSIEKQSVMPDEIIIADDGSTQETADLIKLWQQKIKIPIIHSWQEDDGFRAAASRNKAIAKASGEYIIMIDGDLILHPNFILDHIKHSKPNQFSIGTRVLLTENYSKEAIKNDLHTFDIQADNIISNAKNKINNSFLSNLISYKTKSYKQVRSCNMACFKNDLVKVNGFNEDFIGWGREDTELVVRLLNAEIVRKNIKFNANVLHIYHKENSKKMLPANDLILEKVINQRLKRCDNGLDQYL</sequence>
<gene>
    <name evidence="4" type="ORF">H8R23_12605</name>
</gene>
<evidence type="ECO:0000313" key="4">
    <source>
        <dbReference type="EMBL" id="MBC5842251.1"/>
    </source>
</evidence>